<evidence type="ECO:0000313" key="2">
    <source>
        <dbReference type="EMBL" id="KAF6369477.1"/>
    </source>
</evidence>
<proteinExistence type="predicted"/>
<reference evidence="2 3" key="1">
    <citation type="journal article" date="2020" name="Nature">
        <title>Six reference-quality genomes reveal evolution of bat adaptations.</title>
        <authorList>
            <person name="Jebb D."/>
            <person name="Huang Z."/>
            <person name="Pippel M."/>
            <person name="Hughes G.M."/>
            <person name="Lavrichenko K."/>
            <person name="Devanna P."/>
            <person name="Winkler S."/>
            <person name="Jermiin L.S."/>
            <person name="Skirmuntt E.C."/>
            <person name="Katzourakis A."/>
            <person name="Burkitt-Gray L."/>
            <person name="Ray D.A."/>
            <person name="Sullivan K.A.M."/>
            <person name="Roscito J.G."/>
            <person name="Kirilenko B.M."/>
            <person name="Davalos L.M."/>
            <person name="Corthals A.P."/>
            <person name="Power M.L."/>
            <person name="Jones G."/>
            <person name="Ransome R.D."/>
            <person name="Dechmann D.K.N."/>
            <person name="Locatelli A.G."/>
            <person name="Puechmaille S.J."/>
            <person name="Fedrigo O."/>
            <person name="Jarvis E.D."/>
            <person name="Hiller M."/>
            <person name="Vernes S.C."/>
            <person name="Myers E.W."/>
            <person name="Teeling E.C."/>
        </authorList>
    </citation>
    <scope>NUCLEOTIDE SEQUENCE [LARGE SCALE GENOMIC DNA]</scope>
    <source>
        <strain evidence="2">MMyoMyo1</strain>
        <tissue evidence="2">Flight muscle</tissue>
    </source>
</reference>
<dbReference type="EMBL" id="JABWUV010000003">
    <property type="protein sequence ID" value="KAF6369477.1"/>
    <property type="molecule type" value="Genomic_DNA"/>
</dbReference>
<name>A0A7J7Z5D3_MYOMY</name>
<dbReference type="AlphaFoldDB" id="A0A7J7Z5D3"/>
<feature type="region of interest" description="Disordered" evidence="1">
    <location>
        <begin position="98"/>
        <end position="122"/>
    </location>
</feature>
<gene>
    <name evidence="2" type="ORF">mMyoMyo1_010799</name>
</gene>
<evidence type="ECO:0000313" key="3">
    <source>
        <dbReference type="Proteomes" id="UP000527355"/>
    </source>
</evidence>
<comment type="caution">
    <text evidence="2">The sequence shown here is derived from an EMBL/GenBank/DDBJ whole genome shotgun (WGS) entry which is preliminary data.</text>
</comment>
<sequence>MPLHECLARLPVFPWHRVPGPGSCRRKESGLDRWAAQSAVVRSTWCPVPCGLRLGAGAHSAALDLRWESPQPLAQSPLLCPMSLVPFSTQVTSGLQLSPSAHSISRSPEPPQAGAVHQLPSLRPRKRAPSWTSFLGCIRQGPLALVTRAGPWRTPRPH</sequence>
<evidence type="ECO:0000256" key="1">
    <source>
        <dbReference type="SAM" id="MobiDB-lite"/>
    </source>
</evidence>
<protein>
    <submittedName>
        <fullName evidence="2">Uncharacterized protein</fullName>
    </submittedName>
</protein>
<organism evidence="2 3">
    <name type="scientific">Myotis myotis</name>
    <name type="common">Greater mouse-eared bat</name>
    <name type="synonym">Vespertilio myotis</name>
    <dbReference type="NCBI Taxonomy" id="51298"/>
    <lineage>
        <taxon>Eukaryota</taxon>
        <taxon>Metazoa</taxon>
        <taxon>Chordata</taxon>
        <taxon>Craniata</taxon>
        <taxon>Vertebrata</taxon>
        <taxon>Euteleostomi</taxon>
        <taxon>Mammalia</taxon>
        <taxon>Eutheria</taxon>
        <taxon>Laurasiatheria</taxon>
        <taxon>Chiroptera</taxon>
        <taxon>Yangochiroptera</taxon>
        <taxon>Vespertilionidae</taxon>
        <taxon>Myotis</taxon>
    </lineage>
</organism>
<dbReference type="Proteomes" id="UP000527355">
    <property type="component" value="Unassembled WGS sequence"/>
</dbReference>
<accession>A0A7J7Z5D3</accession>
<keyword evidence="3" id="KW-1185">Reference proteome</keyword>